<protein>
    <submittedName>
        <fullName evidence="1">Uncharacterized protein</fullName>
    </submittedName>
</protein>
<gene>
    <name evidence="1" type="ORF">YSA_07438</name>
</gene>
<sequence>MSPQFLYCSGALWAPTVPSTCSITSRGCAMHAHPPARAYRLRDRLRNKGQWLAAPWPKSKVLGRAQKLLLMGARPGLQHPCPNNALKELASVASAGAVWLLKSPEVPPEKSLDLAG</sequence>
<dbReference type="HOGENOM" id="CLU_168981_0_0_6"/>
<proteinExistence type="predicted"/>
<accession>I3UZ63</accession>
<dbReference type="KEGG" id="ppi:YSA_07438"/>
<evidence type="ECO:0000313" key="2">
    <source>
        <dbReference type="Proteomes" id="UP000005268"/>
    </source>
</evidence>
<dbReference type="EMBL" id="CP003588">
    <property type="protein sequence ID" value="AFK70784.1"/>
    <property type="molecule type" value="Genomic_DNA"/>
</dbReference>
<dbReference type="AlphaFoldDB" id="I3UZ63"/>
<dbReference type="PATRIC" id="fig|231023.4.peg.3573"/>
<reference evidence="1 2" key="1">
    <citation type="journal article" date="2012" name="J. Bacteriol.">
        <title>Complete Genome Sequence of the Naphthalene-Degrading Pseudomonas putida Strain ND6.</title>
        <authorList>
            <person name="Li S."/>
            <person name="Zhao H."/>
            <person name="Li Y."/>
            <person name="Niu S."/>
            <person name="Cai B."/>
        </authorList>
    </citation>
    <scope>NUCLEOTIDE SEQUENCE [LARGE SCALE GENOMIC DNA]</scope>
    <source>
        <strain evidence="1 2">ND6</strain>
    </source>
</reference>
<dbReference type="Proteomes" id="UP000005268">
    <property type="component" value="Chromosome"/>
</dbReference>
<name>I3UZ63_PSEPU</name>
<evidence type="ECO:0000313" key="1">
    <source>
        <dbReference type="EMBL" id="AFK70784.1"/>
    </source>
</evidence>
<organism evidence="1 2">
    <name type="scientific">Pseudomonas putida ND6</name>
    <dbReference type="NCBI Taxonomy" id="231023"/>
    <lineage>
        <taxon>Bacteria</taxon>
        <taxon>Pseudomonadati</taxon>
        <taxon>Pseudomonadota</taxon>
        <taxon>Gammaproteobacteria</taxon>
        <taxon>Pseudomonadales</taxon>
        <taxon>Pseudomonadaceae</taxon>
        <taxon>Pseudomonas</taxon>
    </lineage>
</organism>